<dbReference type="AlphaFoldDB" id="A0A7R9K4N9"/>
<accession>A0A7R9K4N9</accession>
<keyword evidence="10 13" id="KW-0408">Iron</keyword>
<dbReference type="SUPFAM" id="SSF48264">
    <property type="entry name" value="Cytochrome P450"/>
    <property type="match status" value="1"/>
</dbReference>
<keyword evidence="11" id="KW-0503">Monooxygenase</keyword>
<evidence type="ECO:0000256" key="13">
    <source>
        <dbReference type="PIRSR" id="PIRSR602401-1"/>
    </source>
</evidence>
<dbReference type="GO" id="GO:0020037">
    <property type="term" value="F:heme binding"/>
    <property type="evidence" value="ECO:0007669"/>
    <property type="project" value="InterPro"/>
</dbReference>
<dbReference type="GO" id="GO:0005506">
    <property type="term" value="F:iron ion binding"/>
    <property type="evidence" value="ECO:0007669"/>
    <property type="project" value="InterPro"/>
</dbReference>
<dbReference type="Gene3D" id="1.10.630.10">
    <property type="entry name" value="Cytochrome P450"/>
    <property type="match status" value="1"/>
</dbReference>
<comment type="similarity">
    <text evidence="4">Belongs to the cytochrome P450 family.</text>
</comment>
<evidence type="ECO:0000256" key="1">
    <source>
        <dbReference type="ARBA" id="ARBA00001971"/>
    </source>
</evidence>
<evidence type="ECO:0000256" key="3">
    <source>
        <dbReference type="ARBA" id="ARBA00004406"/>
    </source>
</evidence>
<dbReference type="Pfam" id="PF00067">
    <property type="entry name" value="p450"/>
    <property type="match status" value="1"/>
</dbReference>
<protein>
    <recommendedName>
        <fullName evidence="15">Cytochrome P450</fullName>
    </recommendedName>
</protein>
<dbReference type="InterPro" id="IPR001128">
    <property type="entry name" value="Cyt_P450"/>
</dbReference>
<name>A0A7R9K4N9_TIMGE</name>
<keyword evidence="8" id="KW-0492">Microsome</keyword>
<reference evidence="14" key="1">
    <citation type="submission" date="2020-11" db="EMBL/GenBank/DDBJ databases">
        <authorList>
            <person name="Tran Van P."/>
        </authorList>
    </citation>
    <scope>NUCLEOTIDE SEQUENCE</scope>
</reference>
<dbReference type="GO" id="GO:0005789">
    <property type="term" value="C:endoplasmic reticulum membrane"/>
    <property type="evidence" value="ECO:0007669"/>
    <property type="project" value="UniProtKB-SubCell"/>
</dbReference>
<comment type="subcellular location">
    <subcellularLocation>
        <location evidence="3">Endoplasmic reticulum membrane</location>
        <topology evidence="3">Peripheral membrane protein</topology>
    </subcellularLocation>
    <subcellularLocation>
        <location evidence="2">Microsome membrane</location>
        <topology evidence="2">Peripheral membrane protein</topology>
    </subcellularLocation>
</comment>
<comment type="cofactor">
    <cofactor evidence="1 13">
        <name>heme</name>
        <dbReference type="ChEBI" id="CHEBI:30413"/>
    </cofactor>
</comment>
<evidence type="ECO:0000256" key="8">
    <source>
        <dbReference type="ARBA" id="ARBA00022848"/>
    </source>
</evidence>
<dbReference type="InterPro" id="IPR050476">
    <property type="entry name" value="Insect_CytP450_Detox"/>
</dbReference>
<evidence type="ECO:0008006" key="15">
    <source>
        <dbReference type="Google" id="ProtNLM"/>
    </source>
</evidence>
<evidence type="ECO:0000256" key="4">
    <source>
        <dbReference type="ARBA" id="ARBA00010617"/>
    </source>
</evidence>
<evidence type="ECO:0000256" key="10">
    <source>
        <dbReference type="ARBA" id="ARBA00023004"/>
    </source>
</evidence>
<evidence type="ECO:0000256" key="12">
    <source>
        <dbReference type="ARBA" id="ARBA00023136"/>
    </source>
</evidence>
<gene>
    <name evidence="14" type="ORF">TGEB3V08_LOCUS8836</name>
</gene>
<evidence type="ECO:0000256" key="2">
    <source>
        <dbReference type="ARBA" id="ARBA00004174"/>
    </source>
</evidence>
<evidence type="ECO:0000256" key="9">
    <source>
        <dbReference type="ARBA" id="ARBA00023002"/>
    </source>
</evidence>
<keyword evidence="12" id="KW-0472">Membrane</keyword>
<feature type="binding site" description="axial binding residue" evidence="13">
    <location>
        <position position="198"/>
    </location>
    <ligand>
        <name>heme</name>
        <dbReference type="ChEBI" id="CHEBI:30413"/>
    </ligand>
    <ligandPart>
        <name>Fe</name>
        <dbReference type="ChEBI" id="CHEBI:18248"/>
    </ligandPart>
</feature>
<proteinExistence type="inferred from homology"/>
<evidence type="ECO:0000256" key="5">
    <source>
        <dbReference type="ARBA" id="ARBA00022617"/>
    </source>
</evidence>
<keyword evidence="6 13" id="KW-0479">Metal-binding</keyword>
<dbReference type="EMBL" id="OE843630">
    <property type="protein sequence ID" value="CAD7603602.1"/>
    <property type="molecule type" value="Genomic_DNA"/>
</dbReference>
<evidence type="ECO:0000256" key="6">
    <source>
        <dbReference type="ARBA" id="ARBA00022723"/>
    </source>
</evidence>
<dbReference type="GO" id="GO:0004497">
    <property type="term" value="F:monooxygenase activity"/>
    <property type="evidence" value="ECO:0007669"/>
    <property type="project" value="UniProtKB-KW"/>
</dbReference>
<dbReference type="PRINTS" id="PR00463">
    <property type="entry name" value="EP450I"/>
</dbReference>
<dbReference type="InterPro" id="IPR002401">
    <property type="entry name" value="Cyt_P450_E_grp-I"/>
</dbReference>
<evidence type="ECO:0000256" key="7">
    <source>
        <dbReference type="ARBA" id="ARBA00022824"/>
    </source>
</evidence>
<dbReference type="PANTHER" id="PTHR24292">
    <property type="entry name" value="CYTOCHROME P450"/>
    <property type="match status" value="1"/>
</dbReference>
<keyword evidence="9" id="KW-0560">Oxidoreductase</keyword>
<evidence type="ECO:0000256" key="11">
    <source>
        <dbReference type="ARBA" id="ARBA00023033"/>
    </source>
</evidence>
<dbReference type="InterPro" id="IPR036396">
    <property type="entry name" value="Cyt_P450_sf"/>
</dbReference>
<dbReference type="GO" id="GO:0016705">
    <property type="term" value="F:oxidoreductase activity, acting on paired donors, with incorporation or reduction of molecular oxygen"/>
    <property type="evidence" value="ECO:0007669"/>
    <property type="project" value="InterPro"/>
</dbReference>
<sequence>MKLAWCLSRPGGSSADLAFSAANKRKAVALSTCRRGEGFPGFLGWSHRLWVSWPLVQHWVSGVGRTLSRDDAIQSVLDVVKAEFRCLDGLPRIKATANRSYKYCDINITVTEESLRKHPPVMFLRRQCTKLFELKNDAGKAWQIEPKTSIIIPTYAIHNDPKYYPDPEIFDPERFSEENIQNRPKYTYLPFGKGPRICLVLAKTALNLLDVNGKIGTRVIGMKFGQILNKCAVAFLVTHFDLNTTLKTPASLSPNPKAFVFSPLEDIWLEYIQLSSNVE</sequence>
<keyword evidence="7" id="KW-0256">Endoplasmic reticulum</keyword>
<evidence type="ECO:0000313" key="14">
    <source>
        <dbReference type="EMBL" id="CAD7603602.1"/>
    </source>
</evidence>
<dbReference type="PANTHER" id="PTHR24292:SF100">
    <property type="entry name" value="CYTOCHROME P450 6A16, ISOFORM B-RELATED"/>
    <property type="match status" value="1"/>
</dbReference>
<keyword evidence="5 13" id="KW-0349">Heme</keyword>
<organism evidence="14">
    <name type="scientific">Timema genevievae</name>
    <name type="common">Walking stick</name>
    <dbReference type="NCBI Taxonomy" id="629358"/>
    <lineage>
        <taxon>Eukaryota</taxon>
        <taxon>Metazoa</taxon>
        <taxon>Ecdysozoa</taxon>
        <taxon>Arthropoda</taxon>
        <taxon>Hexapoda</taxon>
        <taxon>Insecta</taxon>
        <taxon>Pterygota</taxon>
        <taxon>Neoptera</taxon>
        <taxon>Polyneoptera</taxon>
        <taxon>Phasmatodea</taxon>
        <taxon>Timematodea</taxon>
        <taxon>Timematoidea</taxon>
        <taxon>Timematidae</taxon>
        <taxon>Timema</taxon>
    </lineage>
</organism>